<evidence type="ECO:0000256" key="10">
    <source>
        <dbReference type="SAM" id="Phobius"/>
    </source>
</evidence>
<dbReference type="InterPro" id="IPR001828">
    <property type="entry name" value="ANF_lig-bd_rcpt"/>
</dbReference>
<evidence type="ECO:0000313" key="13">
    <source>
        <dbReference type="Proteomes" id="UP000749559"/>
    </source>
</evidence>
<sequence>MWQIYQTNMRSLFVMTFWVFTLAEDVTYPPDSALDADKTNILIGGLLPLDIIFGKRLQATAQVAIDEINKRKDVLGDYNLVLHIKNVSPDGHSIGGDSVRVTTIKTLEYISENPMVHMIYGNLFASNTESSAYLTGLWNVVQVTPLANALQLSDKVRYPYLVSLLAEDSLLNDLTTHFIKESKWTKVSIITDLAFDALGKLLGDELKKVNVTVPNTFLVDDEDDPADIVASIKESGVHIIVIQVYQEMHYKLLCEAYKQNMYAPRYVWIANNMLIDDFEPYYSTHGNVSCTWSQIEESVEGQFGTSSFSFLEQSPDTITIGGENISRVFEKARLEGDLNKSGWSLYGYDSIWTMALAMSNTIKRIAPNTLEEFTYKHKNYTDLFLEEMKQLSFPGATGPVSFTEKRTREEDLSFQQIRSGKAEAIAYYDRSTQTMDFRKSTEYMWEPYGNTIPNTEPRLEYTQLQVSAVLFAIYSVIACAGIVICFAILLVMFIYRDHSAITYGWPIIRAIVCIGCLILNIAVILMGIDEHNATAENHQSACQVASWLLVFGFTLAVGGMLVNSFAMYHFHTKGLTKSVQQELKYCIILAPCFLLDVLLLVLWQSIDPLNIRTEYLQREYDVERDTIYQTLRVVCDCNTVTVWRIVMLVYKAIILLFAAFITWPAWLAAHGKGSVTGHYLGICIYVTVLAAVIGIPVTFSLGPDPSVHYGVAGGFILLCTISTSIVILCTMLFAKRNPHSSDTSGLISPINSLLKEISESKDKKNPRQVTQNGHELNGNEVQSSPSGNVV</sequence>
<feature type="region of interest" description="Disordered" evidence="9">
    <location>
        <begin position="760"/>
        <end position="790"/>
    </location>
</feature>
<feature type="transmembrane region" description="Helical" evidence="10">
    <location>
        <begin position="679"/>
        <end position="699"/>
    </location>
</feature>
<dbReference type="PROSITE" id="PS50259">
    <property type="entry name" value="G_PROTEIN_RECEP_F3_4"/>
    <property type="match status" value="1"/>
</dbReference>
<dbReference type="CDD" id="cd15047">
    <property type="entry name" value="7tmC_GABA-B-like"/>
    <property type="match status" value="1"/>
</dbReference>
<evidence type="ECO:0000256" key="8">
    <source>
        <dbReference type="ARBA" id="ARBA00023224"/>
    </source>
</evidence>
<dbReference type="SUPFAM" id="SSF53822">
    <property type="entry name" value="Periplasmic binding protein-like I"/>
    <property type="match status" value="1"/>
</dbReference>
<evidence type="ECO:0000256" key="3">
    <source>
        <dbReference type="ARBA" id="ARBA00022989"/>
    </source>
</evidence>
<evidence type="ECO:0000256" key="7">
    <source>
        <dbReference type="ARBA" id="ARBA00023180"/>
    </source>
</evidence>
<dbReference type="GO" id="GO:0007214">
    <property type="term" value="P:gamma-aminobutyric acid signaling pathway"/>
    <property type="evidence" value="ECO:0007669"/>
    <property type="project" value="TreeGrafter"/>
</dbReference>
<evidence type="ECO:0000256" key="1">
    <source>
        <dbReference type="ARBA" id="ARBA00004141"/>
    </source>
</evidence>
<dbReference type="PRINTS" id="PR01177">
    <property type="entry name" value="GABAB1RECPTR"/>
</dbReference>
<evidence type="ECO:0000313" key="12">
    <source>
        <dbReference type="EMBL" id="CAH1784986.1"/>
    </source>
</evidence>
<accession>A0A8J1T500</accession>
<keyword evidence="2 10" id="KW-0812">Transmembrane</keyword>
<protein>
    <submittedName>
        <fullName evidence="12">Uncharacterized protein</fullName>
    </submittedName>
</protein>
<dbReference type="PRINTS" id="PR01176">
    <property type="entry name" value="GABABRECEPTR"/>
</dbReference>
<keyword evidence="13" id="KW-1185">Reference proteome</keyword>
<organism evidence="12 13">
    <name type="scientific">Owenia fusiformis</name>
    <name type="common">Polychaete worm</name>
    <dbReference type="NCBI Taxonomy" id="6347"/>
    <lineage>
        <taxon>Eukaryota</taxon>
        <taxon>Metazoa</taxon>
        <taxon>Spiralia</taxon>
        <taxon>Lophotrochozoa</taxon>
        <taxon>Annelida</taxon>
        <taxon>Polychaeta</taxon>
        <taxon>Sedentaria</taxon>
        <taxon>Canalipalpata</taxon>
        <taxon>Sabellida</taxon>
        <taxon>Oweniida</taxon>
        <taxon>Oweniidae</taxon>
        <taxon>Owenia</taxon>
    </lineage>
</organism>
<feature type="transmembrane region" description="Helical" evidence="10">
    <location>
        <begin position="468"/>
        <end position="495"/>
    </location>
</feature>
<keyword evidence="4" id="KW-0297">G-protein coupled receptor</keyword>
<feature type="compositionally biased region" description="Polar residues" evidence="9">
    <location>
        <begin position="767"/>
        <end position="790"/>
    </location>
</feature>
<dbReference type="CDD" id="cd06366">
    <property type="entry name" value="PBP1_GABAb_receptor"/>
    <property type="match status" value="1"/>
</dbReference>
<keyword evidence="8" id="KW-0807">Transducer</keyword>
<gene>
    <name evidence="12" type="ORF">OFUS_LOCUS11102</name>
</gene>
<comment type="caution">
    <text evidence="12">The sequence shown here is derived from an EMBL/GenBank/DDBJ whole genome shotgun (WGS) entry which is preliminary data.</text>
</comment>
<dbReference type="Pfam" id="PF01094">
    <property type="entry name" value="ANF_receptor"/>
    <property type="match status" value="1"/>
</dbReference>
<feature type="signal peptide" evidence="11">
    <location>
        <begin position="1"/>
        <end position="23"/>
    </location>
</feature>
<evidence type="ECO:0000256" key="4">
    <source>
        <dbReference type="ARBA" id="ARBA00023040"/>
    </source>
</evidence>
<evidence type="ECO:0000256" key="2">
    <source>
        <dbReference type="ARBA" id="ARBA00022692"/>
    </source>
</evidence>
<dbReference type="OrthoDB" id="17569at2759"/>
<dbReference type="GO" id="GO:0004965">
    <property type="term" value="F:G protein-coupled GABA receptor activity"/>
    <property type="evidence" value="ECO:0007669"/>
    <property type="project" value="InterPro"/>
</dbReference>
<dbReference type="Gene3D" id="3.40.50.2300">
    <property type="match status" value="2"/>
</dbReference>
<feature type="transmembrane region" description="Helical" evidence="10">
    <location>
        <begin position="711"/>
        <end position="734"/>
    </location>
</feature>
<name>A0A8J1T500_OWEFU</name>
<dbReference type="PANTHER" id="PTHR10519">
    <property type="entry name" value="GABA-B RECEPTOR"/>
    <property type="match status" value="1"/>
</dbReference>
<reference evidence="12" key="1">
    <citation type="submission" date="2022-03" db="EMBL/GenBank/DDBJ databases">
        <authorList>
            <person name="Martin C."/>
        </authorList>
    </citation>
    <scope>NUCLEOTIDE SEQUENCE</scope>
</reference>
<feature type="transmembrane region" description="Helical" evidence="10">
    <location>
        <begin position="548"/>
        <end position="571"/>
    </location>
</feature>
<dbReference type="GO" id="GO:0038039">
    <property type="term" value="C:G protein-coupled receptor heterodimeric complex"/>
    <property type="evidence" value="ECO:0007669"/>
    <property type="project" value="TreeGrafter"/>
</dbReference>
<evidence type="ECO:0000256" key="11">
    <source>
        <dbReference type="SAM" id="SignalP"/>
    </source>
</evidence>
<feature type="transmembrane region" description="Helical" evidence="10">
    <location>
        <begin position="507"/>
        <end position="528"/>
    </location>
</feature>
<dbReference type="InterPro" id="IPR002455">
    <property type="entry name" value="GPCR3_GABA-B"/>
</dbReference>
<keyword evidence="7" id="KW-0325">Glycoprotein</keyword>
<evidence type="ECO:0000256" key="9">
    <source>
        <dbReference type="SAM" id="MobiDB-lite"/>
    </source>
</evidence>
<keyword evidence="3 10" id="KW-1133">Transmembrane helix</keyword>
<dbReference type="EMBL" id="CAIIXF020000005">
    <property type="protein sequence ID" value="CAH1784986.1"/>
    <property type="molecule type" value="Genomic_DNA"/>
</dbReference>
<keyword evidence="5 10" id="KW-0472">Membrane</keyword>
<keyword evidence="11" id="KW-0732">Signal</keyword>
<dbReference type="Proteomes" id="UP000749559">
    <property type="component" value="Unassembled WGS sequence"/>
</dbReference>
<comment type="subcellular location">
    <subcellularLocation>
        <location evidence="1">Membrane</location>
        <topology evidence="1">Multi-pass membrane protein</topology>
    </subcellularLocation>
</comment>
<evidence type="ECO:0000256" key="5">
    <source>
        <dbReference type="ARBA" id="ARBA00023136"/>
    </source>
</evidence>
<feature type="chain" id="PRO_5043467626" evidence="11">
    <location>
        <begin position="24"/>
        <end position="790"/>
    </location>
</feature>
<dbReference type="AlphaFoldDB" id="A0A8J1T500"/>
<dbReference type="PANTHER" id="PTHR10519:SF20">
    <property type="entry name" value="G-PROTEIN COUPLED RECEPTOR 156-RELATED"/>
    <property type="match status" value="1"/>
</dbReference>
<dbReference type="InterPro" id="IPR028082">
    <property type="entry name" value="Peripla_BP_I"/>
</dbReference>
<feature type="transmembrane region" description="Helical" evidence="10">
    <location>
        <begin position="583"/>
        <end position="606"/>
    </location>
</feature>
<feature type="transmembrane region" description="Helical" evidence="10">
    <location>
        <begin position="648"/>
        <end position="667"/>
    </location>
</feature>
<dbReference type="InterPro" id="IPR017978">
    <property type="entry name" value="GPCR_3_C"/>
</dbReference>
<proteinExistence type="predicted"/>
<dbReference type="Pfam" id="PF00003">
    <property type="entry name" value="7tm_3"/>
    <property type="match status" value="1"/>
</dbReference>
<keyword evidence="6" id="KW-0675">Receptor</keyword>
<evidence type="ECO:0000256" key="6">
    <source>
        <dbReference type="ARBA" id="ARBA00023170"/>
    </source>
</evidence>